<reference evidence="1" key="1">
    <citation type="submission" date="2021-06" db="EMBL/GenBank/DDBJ databases">
        <authorList>
            <person name="Kallberg Y."/>
            <person name="Tangrot J."/>
            <person name="Rosling A."/>
        </authorList>
    </citation>
    <scope>NUCLEOTIDE SEQUENCE</scope>
    <source>
        <strain evidence="1">28 12/20/2015</strain>
    </source>
</reference>
<evidence type="ECO:0000313" key="2">
    <source>
        <dbReference type="Proteomes" id="UP000789366"/>
    </source>
</evidence>
<organism evidence="1 2">
    <name type="scientific">Cetraspora pellucida</name>
    <dbReference type="NCBI Taxonomy" id="1433469"/>
    <lineage>
        <taxon>Eukaryota</taxon>
        <taxon>Fungi</taxon>
        <taxon>Fungi incertae sedis</taxon>
        <taxon>Mucoromycota</taxon>
        <taxon>Glomeromycotina</taxon>
        <taxon>Glomeromycetes</taxon>
        <taxon>Diversisporales</taxon>
        <taxon>Gigasporaceae</taxon>
        <taxon>Cetraspora</taxon>
    </lineage>
</organism>
<sequence>FIPKVYKYENIINNNEIELEKEKTKCLEYKIENKILKDYNEKLEQHIKELKENNEILDKKLNDIKNQNNLILEILNKK</sequence>
<proteinExistence type="predicted"/>
<dbReference type="EMBL" id="CAJVPW010031931">
    <property type="protein sequence ID" value="CAG8727640.1"/>
    <property type="molecule type" value="Genomic_DNA"/>
</dbReference>
<name>A0ACA9PY20_9GLOM</name>
<evidence type="ECO:0000313" key="1">
    <source>
        <dbReference type="EMBL" id="CAG8727640.1"/>
    </source>
</evidence>
<protein>
    <submittedName>
        <fullName evidence="1">139_t:CDS:1</fullName>
    </submittedName>
</protein>
<accession>A0ACA9PY20</accession>
<feature type="non-terminal residue" evidence="1">
    <location>
        <position position="1"/>
    </location>
</feature>
<comment type="caution">
    <text evidence="1">The sequence shown here is derived from an EMBL/GenBank/DDBJ whole genome shotgun (WGS) entry which is preliminary data.</text>
</comment>
<dbReference type="Proteomes" id="UP000789366">
    <property type="component" value="Unassembled WGS sequence"/>
</dbReference>
<gene>
    <name evidence="1" type="ORF">SPELUC_LOCUS12872</name>
</gene>
<keyword evidence="2" id="KW-1185">Reference proteome</keyword>